<organism evidence="11">
    <name type="scientific">Oryza glumipatula</name>
    <dbReference type="NCBI Taxonomy" id="40148"/>
    <lineage>
        <taxon>Eukaryota</taxon>
        <taxon>Viridiplantae</taxon>
        <taxon>Streptophyta</taxon>
        <taxon>Embryophyta</taxon>
        <taxon>Tracheophyta</taxon>
        <taxon>Spermatophyta</taxon>
        <taxon>Magnoliopsida</taxon>
        <taxon>Liliopsida</taxon>
        <taxon>Poales</taxon>
        <taxon>Poaceae</taxon>
        <taxon>BOP clade</taxon>
        <taxon>Oryzoideae</taxon>
        <taxon>Oryzeae</taxon>
        <taxon>Oryzinae</taxon>
        <taxon>Oryza</taxon>
    </lineage>
</organism>
<feature type="compositionally biased region" description="Polar residues" evidence="8">
    <location>
        <begin position="794"/>
        <end position="804"/>
    </location>
</feature>
<feature type="region of interest" description="Disordered" evidence="8">
    <location>
        <begin position="784"/>
        <end position="814"/>
    </location>
</feature>
<feature type="transmembrane region" description="Helical" evidence="9">
    <location>
        <begin position="409"/>
        <end position="434"/>
    </location>
</feature>
<sequence length="814" mass="85516">MMPKHFRISAPLFFTLDMSPSTSMAPPVIHTFTCSPNPSMAPHVTTFSHPRLRESSSLSLSCGPLLCVSITVRAVVKLWRRGSVRQEPPSSRRCHDRRRTQAKREVKLEQKKRIGSSMPRNSGGGASAILLPLFLSALLLRCFVCYADGGGGGSLDADVAALSDFRLAADRSGALASWDLAANPAPCGTWRGVSCAGGRVTRLVLEGFGLSGDAALPALARLDGLRVLSLKGNGLTGAIPDLSPLAGLKLLFLAGNSLSGPIPPSIGALYRLYRLDLSFNNLSGVVPPELNRLDRLLTLRLDSNRLSGGIDGIALPVLQDFNVSNNLLTGRIPVAMAKFPVGAFGGNAGLCSAPLPPCKDEAQQPNASAAVNASATPPCPPAAAMVASSPSAKPAGAATSGKGKMSCAAVVAIVAGDFAVVGLVAGLLFCYFWPRLSGRRSARRLREGEKIVYSSSPYGATGVVTAAGGTFERGKMVFLEDLSSGGGKRFELDDLLRASAEMLGKGGCGTAYKAVLGDGSVVAVKRLRDATAAAASKKDFEHHMAVLGRLRHPNIVPLNAYYYARDEKLLVYEFMPNGSLFSLLHGNRGPGRTPLDWAARMRIASAAARGLAYIHHASRRGSGTPRLAHGNIKSTNILLDKAGVGRLADCGLAQLGSSPAAAAARSAGYRAPEAPPPPRPWASQKGDVYAFGVVLLELLTGRCPGSELPNGGVVVELPRWVQSVVREEWTSEVFDLELMKDKGIEEEMVAMLQLALSCASAAPDQRPKIGYVVKMIEEIRACGEASPSHESMDESSGVSVSDSPAVSEGGAISQ</sequence>
<protein>
    <recommendedName>
        <fullName evidence="10">Protein kinase domain-containing protein</fullName>
    </recommendedName>
</protein>
<dbReference type="FunFam" id="3.80.10.10:FF:000400">
    <property type="entry name" value="Nuclear pore complex protein NUP107"/>
    <property type="match status" value="1"/>
</dbReference>
<reference evidence="11" key="3">
    <citation type="submission" date="2018-05" db="EMBL/GenBank/DDBJ databases">
        <title>OgluRS3 (Oryza glumaepatula Reference Sequence Version 3).</title>
        <authorList>
            <person name="Zhang J."/>
            <person name="Kudrna D."/>
            <person name="Lee S."/>
            <person name="Talag J."/>
            <person name="Welchert J."/>
            <person name="Wing R.A."/>
        </authorList>
    </citation>
    <scope>NUCLEOTIDE SEQUENCE [LARGE SCALE GENOMIC DNA]</scope>
</reference>
<dbReference type="Pfam" id="PF08263">
    <property type="entry name" value="LRRNT_2"/>
    <property type="match status" value="1"/>
</dbReference>
<evidence type="ECO:0000256" key="5">
    <source>
        <dbReference type="ARBA" id="ARBA00022737"/>
    </source>
</evidence>
<dbReference type="Gene3D" id="1.10.510.10">
    <property type="entry name" value="Transferase(Phosphotransferase) domain 1"/>
    <property type="match status" value="1"/>
</dbReference>
<name>A0A0D9Y2V3_9ORYZ</name>
<keyword evidence="4" id="KW-0732">Signal</keyword>
<evidence type="ECO:0000256" key="3">
    <source>
        <dbReference type="ARBA" id="ARBA00022692"/>
    </source>
</evidence>
<evidence type="ECO:0000313" key="11">
    <source>
        <dbReference type="EnsemblPlants" id="OGLUM01G02370.1"/>
    </source>
</evidence>
<feature type="compositionally biased region" description="Basic and acidic residues" evidence="8">
    <location>
        <begin position="102"/>
        <end position="112"/>
    </location>
</feature>
<dbReference type="Gramene" id="OGLUM01G02370.1">
    <property type="protein sequence ID" value="OGLUM01G02370.1"/>
    <property type="gene ID" value="OGLUM01G02370"/>
</dbReference>
<reference evidence="11" key="1">
    <citation type="submission" date="2013-08" db="EMBL/GenBank/DDBJ databases">
        <title>Oryza genome evolution.</title>
        <authorList>
            <person name="Wing R.A."/>
            <person name="Panaud O."/>
            <person name="Oliveira A.C."/>
        </authorList>
    </citation>
    <scope>NUCLEOTIDE SEQUENCE</scope>
</reference>
<feature type="region of interest" description="Disordered" evidence="8">
    <location>
        <begin position="86"/>
        <end position="120"/>
    </location>
</feature>
<dbReference type="PROSITE" id="PS50011">
    <property type="entry name" value="PROTEIN_KINASE_DOM"/>
    <property type="match status" value="1"/>
</dbReference>
<keyword evidence="2" id="KW-0433">Leucine-rich repeat</keyword>
<dbReference type="Gene3D" id="3.30.200.20">
    <property type="entry name" value="Phosphorylase Kinase, domain 1"/>
    <property type="match status" value="1"/>
</dbReference>
<dbReference type="eggNOG" id="ENOG502QPUR">
    <property type="taxonomic scope" value="Eukaryota"/>
</dbReference>
<evidence type="ECO:0000256" key="4">
    <source>
        <dbReference type="ARBA" id="ARBA00022729"/>
    </source>
</evidence>
<evidence type="ECO:0000259" key="10">
    <source>
        <dbReference type="PROSITE" id="PS50011"/>
    </source>
</evidence>
<dbReference type="CDD" id="cd14066">
    <property type="entry name" value="STKc_IRAK"/>
    <property type="match status" value="1"/>
</dbReference>
<dbReference type="Proteomes" id="UP000026961">
    <property type="component" value="Chromosome 1"/>
</dbReference>
<dbReference type="PANTHER" id="PTHR48007">
    <property type="entry name" value="LEUCINE-RICH REPEAT RECEPTOR-LIKE PROTEIN KINASE PXC1"/>
    <property type="match status" value="1"/>
</dbReference>
<proteinExistence type="predicted"/>
<keyword evidence="12" id="KW-1185">Reference proteome</keyword>
<feature type="domain" description="Protein kinase" evidence="10">
    <location>
        <begin position="497"/>
        <end position="792"/>
    </location>
</feature>
<keyword evidence="5" id="KW-0677">Repeat</keyword>
<dbReference type="InterPro" id="IPR032675">
    <property type="entry name" value="LRR_dom_sf"/>
</dbReference>
<dbReference type="AlphaFoldDB" id="A0A0D9Y2V3"/>
<evidence type="ECO:0000256" key="1">
    <source>
        <dbReference type="ARBA" id="ARBA00004370"/>
    </source>
</evidence>
<keyword evidence="7 9" id="KW-0472">Membrane</keyword>
<dbReference type="EnsemblPlants" id="OGLUM01G02370.1">
    <property type="protein sequence ID" value="OGLUM01G02370.1"/>
    <property type="gene ID" value="OGLUM01G02370"/>
</dbReference>
<accession>A0A0D9Y2V3</accession>
<keyword evidence="3 9" id="KW-0812">Transmembrane</keyword>
<dbReference type="GO" id="GO:0004672">
    <property type="term" value="F:protein kinase activity"/>
    <property type="evidence" value="ECO:0007669"/>
    <property type="project" value="InterPro"/>
</dbReference>
<dbReference type="InterPro" id="IPR001611">
    <property type="entry name" value="Leu-rich_rpt"/>
</dbReference>
<dbReference type="SUPFAM" id="SSF52058">
    <property type="entry name" value="L domain-like"/>
    <property type="match status" value="1"/>
</dbReference>
<dbReference type="InterPro" id="IPR046959">
    <property type="entry name" value="PRK1-6/SRF4-like"/>
</dbReference>
<dbReference type="STRING" id="40148.A0A0D9Y2V3"/>
<evidence type="ECO:0000256" key="7">
    <source>
        <dbReference type="ARBA" id="ARBA00023136"/>
    </source>
</evidence>
<evidence type="ECO:0000313" key="12">
    <source>
        <dbReference type="Proteomes" id="UP000026961"/>
    </source>
</evidence>
<dbReference type="InterPro" id="IPR000719">
    <property type="entry name" value="Prot_kinase_dom"/>
</dbReference>
<dbReference type="GO" id="GO:0016020">
    <property type="term" value="C:membrane"/>
    <property type="evidence" value="ECO:0007669"/>
    <property type="project" value="UniProtKB-SubCell"/>
</dbReference>
<reference evidence="11" key="2">
    <citation type="submission" date="2015-04" db="UniProtKB">
        <authorList>
            <consortium name="EnsemblPlants"/>
        </authorList>
    </citation>
    <scope>IDENTIFICATION</scope>
</reference>
<evidence type="ECO:0000256" key="9">
    <source>
        <dbReference type="SAM" id="Phobius"/>
    </source>
</evidence>
<comment type="subcellular location">
    <subcellularLocation>
        <location evidence="1">Membrane</location>
    </subcellularLocation>
</comment>
<dbReference type="InterPro" id="IPR013210">
    <property type="entry name" value="LRR_N_plant-typ"/>
</dbReference>
<dbReference type="Pfam" id="PF00560">
    <property type="entry name" value="LRR_1"/>
    <property type="match status" value="2"/>
</dbReference>
<dbReference type="SUPFAM" id="SSF56112">
    <property type="entry name" value="Protein kinase-like (PK-like)"/>
    <property type="match status" value="1"/>
</dbReference>
<evidence type="ECO:0000256" key="2">
    <source>
        <dbReference type="ARBA" id="ARBA00022614"/>
    </source>
</evidence>
<dbReference type="HOGENOM" id="CLU_000288_92_6_1"/>
<dbReference type="PANTHER" id="PTHR48007:SF9">
    <property type="entry name" value="PROTEIN KINASE DOMAIN-CONTAINING PROTEIN"/>
    <property type="match status" value="1"/>
</dbReference>
<feature type="compositionally biased region" description="Basic residues" evidence="8">
    <location>
        <begin position="92"/>
        <end position="101"/>
    </location>
</feature>
<dbReference type="GO" id="GO:0005524">
    <property type="term" value="F:ATP binding"/>
    <property type="evidence" value="ECO:0007669"/>
    <property type="project" value="InterPro"/>
</dbReference>
<keyword evidence="6 9" id="KW-1133">Transmembrane helix</keyword>
<dbReference type="Pfam" id="PF00069">
    <property type="entry name" value="Pkinase"/>
    <property type="match status" value="1"/>
</dbReference>
<evidence type="ECO:0000256" key="8">
    <source>
        <dbReference type="SAM" id="MobiDB-lite"/>
    </source>
</evidence>
<dbReference type="Gene3D" id="3.80.10.10">
    <property type="entry name" value="Ribonuclease Inhibitor"/>
    <property type="match status" value="2"/>
</dbReference>
<evidence type="ECO:0000256" key="6">
    <source>
        <dbReference type="ARBA" id="ARBA00022989"/>
    </source>
</evidence>
<dbReference type="InterPro" id="IPR011009">
    <property type="entry name" value="Kinase-like_dom_sf"/>
</dbReference>